<dbReference type="InterPro" id="IPR014825">
    <property type="entry name" value="DNA_alkylation"/>
</dbReference>
<accession>A0A6I2MFE8</accession>
<protein>
    <recommendedName>
        <fullName evidence="3">DNA alkylation repair protein</fullName>
    </recommendedName>
</protein>
<reference evidence="1 2" key="1">
    <citation type="submission" date="2019-11" db="EMBL/GenBank/DDBJ databases">
        <title>Bacillus idriensis genome.</title>
        <authorList>
            <person name="Konopka E.N."/>
            <person name="Newman J.D."/>
        </authorList>
    </citation>
    <scope>NUCLEOTIDE SEQUENCE [LARGE SCALE GENOMIC DNA]</scope>
    <source>
        <strain evidence="1 2">DSM 19097</strain>
    </source>
</reference>
<evidence type="ECO:0000313" key="2">
    <source>
        <dbReference type="Proteomes" id="UP000441585"/>
    </source>
</evidence>
<sequence length="358" mass="41391">MAEALKNIYNEAFIERLISAIEQEYPLFVSEQFRALFFEDGWEDLTLKQRMRKITGGLKHSLPDDYEEALKILYKIAPQFSGLGGIIFPDYVEQYGLQNWEKSMHALAYFTEFSTSEFAVRPFLLKDPKRMLAQMLTWSTHSNEHIRRLASEGSRPRLPWGTAVPSIKDNPQQTLPILENLKNDDSLYVRKSVANHLNDISYTHADIVLRIAKEWSGKDKKTDWIIKHACRSLLKKGNRQALALFGYADDSPITIDRLTLHPDTIQIGDSIQMTFELSSESTIPVRVEYAIDYVKSRGQRNRKVFMLKSTIMKQGENHIISKTHHFKDLTTRKHYEGIHTLSIIVNGVVKTEKDFMVR</sequence>
<gene>
    <name evidence="1" type="ORF">GJU41_19125</name>
</gene>
<dbReference type="SUPFAM" id="SSF48371">
    <property type="entry name" value="ARM repeat"/>
    <property type="match status" value="1"/>
</dbReference>
<organism evidence="1 2">
    <name type="scientific">Metabacillus idriensis</name>
    <dbReference type="NCBI Taxonomy" id="324768"/>
    <lineage>
        <taxon>Bacteria</taxon>
        <taxon>Bacillati</taxon>
        <taxon>Bacillota</taxon>
        <taxon>Bacilli</taxon>
        <taxon>Bacillales</taxon>
        <taxon>Bacillaceae</taxon>
        <taxon>Metabacillus</taxon>
    </lineage>
</organism>
<dbReference type="RefSeq" id="WP_070875647.1">
    <property type="nucleotide sequence ID" value="NZ_CAJFZX010000005.1"/>
</dbReference>
<dbReference type="EMBL" id="WKKF01000008">
    <property type="protein sequence ID" value="MRX56074.1"/>
    <property type="molecule type" value="Genomic_DNA"/>
</dbReference>
<name>A0A6I2MFE8_9BACI</name>
<evidence type="ECO:0000313" key="1">
    <source>
        <dbReference type="EMBL" id="MRX56074.1"/>
    </source>
</evidence>
<proteinExistence type="predicted"/>
<evidence type="ECO:0008006" key="3">
    <source>
        <dbReference type="Google" id="ProtNLM"/>
    </source>
</evidence>
<dbReference type="Proteomes" id="UP000441585">
    <property type="component" value="Unassembled WGS sequence"/>
</dbReference>
<dbReference type="AlphaFoldDB" id="A0A6I2MFE8"/>
<dbReference type="InterPro" id="IPR016024">
    <property type="entry name" value="ARM-type_fold"/>
</dbReference>
<comment type="caution">
    <text evidence="1">The sequence shown here is derived from an EMBL/GenBank/DDBJ whole genome shotgun (WGS) entry which is preliminary data.</text>
</comment>
<dbReference type="Pfam" id="PF08713">
    <property type="entry name" value="DNA_alkylation"/>
    <property type="match status" value="1"/>
</dbReference>
<keyword evidence="2" id="KW-1185">Reference proteome</keyword>
<dbReference type="Gene3D" id="1.25.40.290">
    <property type="entry name" value="ARM repeat domains"/>
    <property type="match status" value="1"/>
</dbReference>